<dbReference type="PANTHER" id="PTHR33865:SF3">
    <property type="entry name" value="PROTEIN FAM183B"/>
    <property type="match status" value="1"/>
</dbReference>
<comment type="subcellular location">
    <subcellularLocation>
        <location evidence="1">Cell projection</location>
        <location evidence="1">Cilium</location>
    </subcellularLocation>
    <subcellularLocation>
        <location evidence="2">Cytoplasm</location>
        <location evidence="2">Cytoskeleton</location>
    </subcellularLocation>
</comment>
<dbReference type="Pfam" id="PF14886">
    <property type="entry name" value="FAM183"/>
    <property type="match status" value="1"/>
</dbReference>
<keyword evidence="4" id="KW-0206">Cytoskeleton</keyword>
<dbReference type="AlphaFoldDB" id="A0A6P4ZP07"/>
<proteinExistence type="inferred from homology"/>
<evidence type="ECO:0000256" key="4">
    <source>
        <dbReference type="ARBA" id="ARBA00023212"/>
    </source>
</evidence>
<dbReference type="GO" id="GO:0097546">
    <property type="term" value="C:ciliary base"/>
    <property type="evidence" value="ECO:0007669"/>
    <property type="project" value="TreeGrafter"/>
</dbReference>
<dbReference type="OrthoDB" id="446290at2759"/>
<organism evidence="7 8">
    <name type="scientific">Branchiostoma belcheri</name>
    <name type="common">Amphioxus</name>
    <dbReference type="NCBI Taxonomy" id="7741"/>
    <lineage>
        <taxon>Eukaryota</taxon>
        <taxon>Metazoa</taxon>
        <taxon>Chordata</taxon>
        <taxon>Cephalochordata</taxon>
        <taxon>Leptocardii</taxon>
        <taxon>Amphioxiformes</taxon>
        <taxon>Branchiostomatidae</taxon>
        <taxon>Branchiostoma</taxon>
    </lineage>
</organism>
<evidence type="ECO:0000256" key="3">
    <source>
        <dbReference type="ARBA" id="ARBA00022490"/>
    </source>
</evidence>
<name>A0A6P4ZP07_BRABE</name>
<sequence length="139" mass="16407">MATKAAQQPAKDPINIVHQHAILCETIKKETLNQKLYTNYSINPFRKLYTLTGKPNSTHDSADGEEDPQFLKIIRRAHKEPEKKFIFPQTEAQEIGWIHKPLIKQDREDRRLHFPRQNSEITKYMDAAWRLKEQTENLQ</sequence>
<dbReference type="GO" id="GO:0005856">
    <property type="term" value="C:cytoskeleton"/>
    <property type="evidence" value="ECO:0007669"/>
    <property type="project" value="UniProtKB-SubCell"/>
</dbReference>
<dbReference type="RefSeq" id="XP_019631391.1">
    <property type="nucleotide sequence ID" value="XM_019775832.1"/>
</dbReference>
<keyword evidence="5" id="KW-0966">Cell projection</keyword>
<accession>A0A6P4ZP07</accession>
<evidence type="ECO:0000256" key="5">
    <source>
        <dbReference type="ARBA" id="ARBA00023273"/>
    </source>
</evidence>
<dbReference type="KEGG" id="bbel:109475232"/>
<dbReference type="PANTHER" id="PTHR33865">
    <property type="entry name" value="PROTEIN FAM183B"/>
    <property type="match status" value="1"/>
</dbReference>
<evidence type="ECO:0000313" key="7">
    <source>
        <dbReference type="Proteomes" id="UP000515135"/>
    </source>
</evidence>
<reference evidence="8" key="1">
    <citation type="submission" date="2025-08" db="UniProtKB">
        <authorList>
            <consortium name="RefSeq"/>
        </authorList>
    </citation>
    <scope>IDENTIFICATION</scope>
    <source>
        <tissue evidence="8">Gonad</tissue>
    </source>
</reference>
<protein>
    <submittedName>
        <fullName evidence="8">Protein FAM183B-like</fullName>
    </submittedName>
</protein>
<evidence type="ECO:0000313" key="8">
    <source>
        <dbReference type="RefSeq" id="XP_019631391.1"/>
    </source>
</evidence>
<keyword evidence="7" id="KW-1185">Reference proteome</keyword>
<keyword evidence="3" id="KW-0963">Cytoplasm</keyword>
<gene>
    <name evidence="8" type="primary">LOC109475232</name>
</gene>
<evidence type="ECO:0000256" key="1">
    <source>
        <dbReference type="ARBA" id="ARBA00004138"/>
    </source>
</evidence>
<dbReference type="GeneID" id="109475232"/>
<comment type="similarity">
    <text evidence="6">Belongs to the CFAP144 family.</text>
</comment>
<dbReference type="Proteomes" id="UP000515135">
    <property type="component" value="Unplaced"/>
</dbReference>
<evidence type="ECO:0000256" key="6">
    <source>
        <dbReference type="ARBA" id="ARBA00034777"/>
    </source>
</evidence>
<evidence type="ECO:0000256" key="2">
    <source>
        <dbReference type="ARBA" id="ARBA00004245"/>
    </source>
</evidence>
<dbReference type="InterPro" id="IPR029214">
    <property type="entry name" value="CFAP144"/>
</dbReference>